<feature type="transmembrane region" description="Helical" evidence="7">
    <location>
        <begin position="194"/>
        <end position="214"/>
    </location>
</feature>
<protein>
    <submittedName>
        <fullName evidence="9">Alkanesulfonate transporter permease subunit</fullName>
    </submittedName>
</protein>
<dbReference type="OrthoDB" id="5322475at2"/>
<dbReference type="Pfam" id="PF00528">
    <property type="entry name" value="BPD_transp_1"/>
    <property type="match status" value="1"/>
</dbReference>
<evidence type="ECO:0000256" key="6">
    <source>
        <dbReference type="ARBA" id="ARBA00023136"/>
    </source>
</evidence>
<evidence type="ECO:0000256" key="4">
    <source>
        <dbReference type="ARBA" id="ARBA00022692"/>
    </source>
</evidence>
<sequence length="261" mass="28942">MKLINKIKISLIDHFIVWLIPVLVLVVWQIVVQSGWLSSRVMPAPLDVISAGVTLTANGELIHHFLVSLQRALLGLVIGGSIGFILGFITGLSKLAENLLDSTIQMIRTIPLLALVPLVILWFGIGEFSKIFLLALAVFFPIYLNTFHGLRSVDKDLIEMGKVYGLSPYGLFKNIILPGAMPSILVGLRMSLGFMWLYLIVAETIASSEGIGYMTMNAREFLQTDIMVLGILLYAVLGKISDILASILEKKYLKWHKGYQK</sequence>
<keyword evidence="4 7" id="KW-0812">Transmembrane</keyword>
<dbReference type="Gene3D" id="1.10.3720.10">
    <property type="entry name" value="MetI-like"/>
    <property type="match status" value="1"/>
</dbReference>
<feature type="domain" description="ABC transmembrane type-1" evidence="8">
    <location>
        <begin position="65"/>
        <end position="245"/>
    </location>
</feature>
<feature type="transmembrane region" description="Helical" evidence="7">
    <location>
        <begin position="171"/>
        <end position="188"/>
    </location>
</feature>
<evidence type="ECO:0000259" key="8">
    <source>
        <dbReference type="PROSITE" id="PS50928"/>
    </source>
</evidence>
<feature type="transmembrane region" description="Helical" evidence="7">
    <location>
        <begin position="105"/>
        <end position="125"/>
    </location>
</feature>
<keyword evidence="10" id="KW-1185">Reference proteome</keyword>
<evidence type="ECO:0000256" key="3">
    <source>
        <dbReference type="ARBA" id="ARBA00022475"/>
    </source>
</evidence>
<dbReference type="Proteomes" id="UP000252669">
    <property type="component" value="Unassembled WGS sequence"/>
</dbReference>
<reference evidence="9 10" key="1">
    <citation type="submission" date="2017-10" db="EMBL/GenBank/DDBJ databases">
        <title>Genomics of the genus Arcobacter.</title>
        <authorList>
            <person name="Perez-Cataluna A."/>
            <person name="Figueras M.J."/>
        </authorList>
    </citation>
    <scope>NUCLEOTIDE SEQUENCE [LARGE SCALE GENOMIC DNA]</scope>
    <source>
        <strain evidence="9 10">CECT 9230</strain>
    </source>
</reference>
<dbReference type="InterPro" id="IPR035906">
    <property type="entry name" value="MetI-like_sf"/>
</dbReference>
<feature type="transmembrane region" description="Helical" evidence="7">
    <location>
        <begin position="131"/>
        <end position="150"/>
    </location>
</feature>
<dbReference type="GO" id="GO:0005886">
    <property type="term" value="C:plasma membrane"/>
    <property type="evidence" value="ECO:0007669"/>
    <property type="project" value="UniProtKB-SubCell"/>
</dbReference>
<dbReference type="AlphaFoldDB" id="A0A366MQX2"/>
<comment type="subcellular location">
    <subcellularLocation>
        <location evidence="1 7">Cell membrane</location>
        <topology evidence="1 7">Multi-pass membrane protein</topology>
    </subcellularLocation>
</comment>
<accession>A0A366MQX2</accession>
<feature type="transmembrane region" description="Helical" evidence="7">
    <location>
        <begin position="12"/>
        <end position="31"/>
    </location>
</feature>
<name>A0A366MQX2_9BACT</name>
<dbReference type="EMBL" id="PDKB01000013">
    <property type="protein sequence ID" value="RBQ28676.1"/>
    <property type="molecule type" value="Genomic_DNA"/>
</dbReference>
<dbReference type="SUPFAM" id="SSF161098">
    <property type="entry name" value="MetI-like"/>
    <property type="match status" value="1"/>
</dbReference>
<dbReference type="FunFam" id="1.10.3720.10:FF:000003">
    <property type="entry name" value="Aliphatic sulfonate ABC transporter permease"/>
    <property type="match status" value="1"/>
</dbReference>
<gene>
    <name evidence="9" type="primary">ssuC</name>
    <name evidence="9" type="ORF">CRU91_08255</name>
</gene>
<evidence type="ECO:0000256" key="5">
    <source>
        <dbReference type="ARBA" id="ARBA00022989"/>
    </source>
</evidence>
<keyword evidence="2 7" id="KW-0813">Transport</keyword>
<evidence type="ECO:0000313" key="10">
    <source>
        <dbReference type="Proteomes" id="UP000252669"/>
    </source>
</evidence>
<evidence type="ECO:0000256" key="1">
    <source>
        <dbReference type="ARBA" id="ARBA00004651"/>
    </source>
</evidence>
<evidence type="ECO:0000256" key="7">
    <source>
        <dbReference type="RuleBase" id="RU363032"/>
    </source>
</evidence>
<keyword evidence="6 7" id="KW-0472">Membrane</keyword>
<evidence type="ECO:0000256" key="2">
    <source>
        <dbReference type="ARBA" id="ARBA00022448"/>
    </source>
</evidence>
<feature type="transmembrane region" description="Helical" evidence="7">
    <location>
        <begin position="72"/>
        <end position="93"/>
    </location>
</feature>
<dbReference type="InterPro" id="IPR000515">
    <property type="entry name" value="MetI-like"/>
</dbReference>
<feature type="transmembrane region" description="Helical" evidence="7">
    <location>
        <begin position="226"/>
        <end position="248"/>
    </location>
</feature>
<keyword evidence="3" id="KW-1003">Cell membrane</keyword>
<dbReference type="PANTHER" id="PTHR30151">
    <property type="entry name" value="ALKANE SULFONATE ABC TRANSPORTER-RELATED, MEMBRANE SUBUNIT"/>
    <property type="match status" value="1"/>
</dbReference>
<keyword evidence="5 7" id="KW-1133">Transmembrane helix</keyword>
<evidence type="ECO:0000313" key="9">
    <source>
        <dbReference type="EMBL" id="RBQ28676.1"/>
    </source>
</evidence>
<dbReference type="PANTHER" id="PTHR30151:SF38">
    <property type="entry name" value="ALIPHATIC SULFONATES TRANSPORT PERMEASE PROTEIN SSUC-RELATED"/>
    <property type="match status" value="1"/>
</dbReference>
<dbReference type="GO" id="GO:0042918">
    <property type="term" value="P:alkanesulfonate transmembrane transport"/>
    <property type="evidence" value="ECO:0007669"/>
    <property type="project" value="UniProtKB-ARBA"/>
</dbReference>
<dbReference type="PROSITE" id="PS50928">
    <property type="entry name" value="ABC_TM1"/>
    <property type="match status" value="1"/>
</dbReference>
<proteinExistence type="inferred from homology"/>
<comment type="caution">
    <text evidence="9">The sequence shown here is derived from an EMBL/GenBank/DDBJ whole genome shotgun (WGS) entry which is preliminary data.</text>
</comment>
<dbReference type="RefSeq" id="WP_113894756.1">
    <property type="nucleotide sequence ID" value="NZ_JANJGA010000013.1"/>
</dbReference>
<dbReference type="CDD" id="cd06261">
    <property type="entry name" value="TM_PBP2"/>
    <property type="match status" value="1"/>
</dbReference>
<comment type="similarity">
    <text evidence="7">Belongs to the binding-protein-dependent transport system permease family.</text>
</comment>
<organism evidence="9 10">
    <name type="scientific">Aliarcobacter vitoriensis</name>
    <dbReference type="NCBI Taxonomy" id="2011099"/>
    <lineage>
        <taxon>Bacteria</taxon>
        <taxon>Pseudomonadati</taxon>
        <taxon>Campylobacterota</taxon>
        <taxon>Epsilonproteobacteria</taxon>
        <taxon>Campylobacterales</taxon>
        <taxon>Arcobacteraceae</taxon>
        <taxon>Aliarcobacter</taxon>
    </lineage>
</organism>